<feature type="domain" description="Subtilisin inhibitor" evidence="9">
    <location>
        <begin position="54"/>
        <end position="133"/>
    </location>
</feature>
<dbReference type="Proteomes" id="UP000590811">
    <property type="component" value="Unassembled WGS sequence"/>
</dbReference>
<feature type="region of interest" description="Disordered" evidence="7">
    <location>
        <begin position="23"/>
        <end position="48"/>
    </location>
</feature>
<dbReference type="InterPro" id="IPR020054">
    <property type="entry name" value="Prot_inh_SSI_I16_CS"/>
</dbReference>
<dbReference type="GO" id="GO:0004867">
    <property type="term" value="F:serine-type endopeptidase inhibitor activity"/>
    <property type="evidence" value="ECO:0007669"/>
    <property type="project" value="UniProtKB-KW"/>
</dbReference>
<evidence type="ECO:0000256" key="1">
    <source>
        <dbReference type="ARBA" id="ARBA00004613"/>
    </source>
</evidence>
<dbReference type="AlphaFoldDB" id="A0A839PV67"/>
<keyword evidence="6" id="KW-1015">Disulfide bond</keyword>
<dbReference type="PROSITE" id="PS00999">
    <property type="entry name" value="SSI"/>
    <property type="match status" value="1"/>
</dbReference>
<evidence type="ECO:0000313" key="11">
    <source>
        <dbReference type="Proteomes" id="UP000590811"/>
    </source>
</evidence>
<proteinExistence type="inferred from homology"/>
<accession>A0A839PV67</accession>
<dbReference type="PROSITE" id="PS51257">
    <property type="entry name" value="PROKAR_LIPOPROTEIN"/>
    <property type="match status" value="1"/>
</dbReference>
<name>A0A839PV67_9MICO</name>
<feature type="chain" id="PRO_5039476162" description="Subtilisin inhibitor domain-containing protein" evidence="8">
    <location>
        <begin position="21"/>
        <end position="159"/>
    </location>
</feature>
<keyword evidence="5" id="KW-0722">Serine protease inhibitor</keyword>
<organism evidence="10 11">
    <name type="scientific">Terracoccus luteus</name>
    <dbReference type="NCBI Taxonomy" id="53356"/>
    <lineage>
        <taxon>Bacteria</taxon>
        <taxon>Bacillati</taxon>
        <taxon>Actinomycetota</taxon>
        <taxon>Actinomycetes</taxon>
        <taxon>Micrococcales</taxon>
        <taxon>Intrasporangiaceae</taxon>
        <taxon>Terracoccus</taxon>
    </lineage>
</organism>
<dbReference type="EMBL" id="JACHVT010000004">
    <property type="protein sequence ID" value="MBB2987149.1"/>
    <property type="molecule type" value="Genomic_DNA"/>
</dbReference>
<evidence type="ECO:0000256" key="5">
    <source>
        <dbReference type="ARBA" id="ARBA00022900"/>
    </source>
</evidence>
<keyword evidence="3" id="KW-0964">Secreted</keyword>
<evidence type="ECO:0000259" key="9">
    <source>
        <dbReference type="Pfam" id="PF00720"/>
    </source>
</evidence>
<dbReference type="InterPro" id="IPR036819">
    <property type="entry name" value="Subtilisin_inhibitor-like_sf"/>
</dbReference>
<evidence type="ECO:0000256" key="8">
    <source>
        <dbReference type="SAM" id="SignalP"/>
    </source>
</evidence>
<reference evidence="10 11" key="1">
    <citation type="submission" date="2020-08" db="EMBL/GenBank/DDBJ databases">
        <title>Genomic Encyclopedia of Type Strains, Phase IV (KMG-V): Genome sequencing to study the core and pangenomes of soil and plant-associated prokaryotes.</title>
        <authorList>
            <person name="Whitman W."/>
        </authorList>
    </citation>
    <scope>NUCLEOTIDE SEQUENCE [LARGE SCALE GENOMIC DNA]</scope>
    <source>
        <strain evidence="10 11">B3ACCR2</strain>
    </source>
</reference>
<comment type="caution">
    <text evidence="10">The sequence shown here is derived from an EMBL/GenBank/DDBJ whole genome shotgun (WGS) entry which is preliminary data.</text>
</comment>
<dbReference type="InterPro" id="IPR023549">
    <property type="entry name" value="Subtilisin_inhibitor"/>
</dbReference>
<keyword evidence="8" id="KW-0732">Signal</keyword>
<evidence type="ECO:0000256" key="3">
    <source>
        <dbReference type="ARBA" id="ARBA00022525"/>
    </source>
</evidence>
<comment type="similarity">
    <text evidence="2">Belongs to the protease inhibitor I16 (SSI) family.</text>
</comment>
<keyword evidence="4" id="KW-0646">Protease inhibitor</keyword>
<dbReference type="Gene3D" id="3.30.350.10">
    <property type="entry name" value="Subtilisin inhibitor-like"/>
    <property type="match status" value="1"/>
</dbReference>
<dbReference type="SUPFAM" id="SSF55399">
    <property type="entry name" value="Subtilisin inhibitor"/>
    <property type="match status" value="1"/>
</dbReference>
<dbReference type="Pfam" id="PF00720">
    <property type="entry name" value="SSI"/>
    <property type="match status" value="1"/>
</dbReference>
<protein>
    <recommendedName>
        <fullName evidence="9">Subtilisin inhibitor domain-containing protein</fullName>
    </recommendedName>
</protein>
<dbReference type="RefSeq" id="WP_253354519.1">
    <property type="nucleotide sequence ID" value="NZ_JACHVT010000004.1"/>
</dbReference>
<sequence>MTTARAMAASLLLVAGATTACGTSTPGPDAGGTTVQGTNDGSSTTATQATTGGRLVVTVTDGAGAAPRRMTLECDPVGGDHPDAAAACAALAAASDGGRDPFAPTPADAVCTQLYGGPQTATVTGTWRGTPVDARFDRTNGCEISRWDALGALLGRGGA</sequence>
<evidence type="ECO:0000256" key="6">
    <source>
        <dbReference type="ARBA" id="ARBA00023157"/>
    </source>
</evidence>
<evidence type="ECO:0000256" key="7">
    <source>
        <dbReference type="SAM" id="MobiDB-lite"/>
    </source>
</evidence>
<evidence type="ECO:0000256" key="4">
    <source>
        <dbReference type="ARBA" id="ARBA00022690"/>
    </source>
</evidence>
<dbReference type="GO" id="GO:0005576">
    <property type="term" value="C:extracellular region"/>
    <property type="evidence" value="ECO:0007669"/>
    <property type="project" value="UniProtKB-SubCell"/>
</dbReference>
<evidence type="ECO:0000256" key="2">
    <source>
        <dbReference type="ARBA" id="ARBA00010472"/>
    </source>
</evidence>
<feature type="signal peptide" evidence="8">
    <location>
        <begin position="1"/>
        <end position="20"/>
    </location>
</feature>
<evidence type="ECO:0000313" key="10">
    <source>
        <dbReference type="EMBL" id="MBB2987149.1"/>
    </source>
</evidence>
<gene>
    <name evidence="10" type="ORF">FHW14_002314</name>
</gene>
<comment type="subcellular location">
    <subcellularLocation>
        <location evidence="1">Secreted</location>
    </subcellularLocation>
</comment>